<dbReference type="EMBL" id="JAWDGP010001078">
    <property type="protein sequence ID" value="KAK3795156.1"/>
    <property type="molecule type" value="Genomic_DNA"/>
</dbReference>
<keyword evidence="2" id="KW-1185">Reference proteome</keyword>
<name>A0AAE1AXJ5_9GAST</name>
<accession>A0AAE1AXJ5</accession>
<evidence type="ECO:0000313" key="1">
    <source>
        <dbReference type="EMBL" id="KAK3795156.1"/>
    </source>
</evidence>
<evidence type="ECO:0000313" key="2">
    <source>
        <dbReference type="Proteomes" id="UP001283361"/>
    </source>
</evidence>
<protein>
    <submittedName>
        <fullName evidence="1">Uncharacterized protein</fullName>
    </submittedName>
</protein>
<organism evidence="1 2">
    <name type="scientific">Elysia crispata</name>
    <name type="common">lettuce slug</name>
    <dbReference type="NCBI Taxonomy" id="231223"/>
    <lineage>
        <taxon>Eukaryota</taxon>
        <taxon>Metazoa</taxon>
        <taxon>Spiralia</taxon>
        <taxon>Lophotrochozoa</taxon>
        <taxon>Mollusca</taxon>
        <taxon>Gastropoda</taxon>
        <taxon>Heterobranchia</taxon>
        <taxon>Euthyneura</taxon>
        <taxon>Panpulmonata</taxon>
        <taxon>Sacoglossa</taxon>
        <taxon>Placobranchoidea</taxon>
        <taxon>Plakobranchidae</taxon>
        <taxon>Elysia</taxon>
    </lineage>
</organism>
<dbReference type="Proteomes" id="UP001283361">
    <property type="component" value="Unassembled WGS sequence"/>
</dbReference>
<proteinExistence type="predicted"/>
<sequence>MMMSLAFEGQFPFIPANGFRELKKKREKNAPFSRLMAAARFLGVSATRDVQFSLFSCRGQSRDTQTHPRRAVKCGPVPGLMWSGRSHCGNKSCKALLSIRCNLVEFERNN</sequence>
<dbReference type="AlphaFoldDB" id="A0AAE1AXJ5"/>
<gene>
    <name evidence="1" type="ORF">RRG08_028355</name>
</gene>
<comment type="caution">
    <text evidence="1">The sequence shown here is derived from an EMBL/GenBank/DDBJ whole genome shotgun (WGS) entry which is preliminary data.</text>
</comment>
<reference evidence="1" key="1">
    <citation type="journal article" date="2023" name="G3 (Bethesda)">
        <title>A reference genome for the long-term kleptoplast-retaining sea slug Elysia crispata morphotype clarki.</title>
        <authorList>
            <person name="Eastman K.E."/>
            <person name="Pendleton A.L."/>
            <person name="Shaikh M.A."/>
            <person name="Suttiyut T."/>
            <person name="Ogas R."/>
            <person name="Tomko P."/>
            <person name="Gavelis G."/>
            <person name="Widhalm J.R."/>
            <person name="Wisecaver J.H."/>
        </authorList>
    </citation>
    <scope>NUCLEOTIDE SEQUENCE</scope>
    <source>
        <strain evidence="1">ECLA1</strain>
    </source>
</reference>